<evidence type="ECO:0000313" key="2">
    <source>
        <dbReference type="Proteomes" id="UP000006919"/>
    </source>
</evidence>
<dbReference type="AlphaFoldDB" id="E6UGN5"/>
<dbReference type="EMBL" id="CP002403">
    <property type="protein sequence ID" value="ADU23697.1"/>
    <property type="molecule type" value="Genomic_DNA"/>
</dbReference>
<sequence length="134" mass="16179">MKSLNDENKFIENEITVIDPEILTVKENNTFKILMYGFTIDEEEIPLLCDIESVEPRILGDTEKQYILLFRFKNPVRNDIYVHYTVNFVFDDDRETFIKAYNYIKELITVEHILLDFYCINKFNPFYEIGFFYD</sequence>
<dbReference type="Proteomes" id="UP000006919">
    <property type="component" value="Chromosome"/>
</dbReference>
<accession>E6UGN5</accession>
<dbReference type="RefSeq" id="WP_013499803.1">
    <property type="nucleotide sequence ID" value="NC_014833.1"/>
</dbReference>
<organism evidence="1 2">
    <name type="scientific">Ruminococcus albus (strain ATCC 27210 / DSM 20455 / JCM 14654 / NCDO 2250 / 7)</name>
    <dbReference type="NCBI Taxonomy" id="697329"/>
    <lineage>
        <taxon>Bacteria</taxon>
        <taxon>Bacillati</taxon>
        <taxon>Bacillota</taxon>
        <taxon>Clostridia</taxon>
        <taxon>Eubacteriales</taxon>
        <taxon>Oscillospiraceae</taxon>
        <taxon>Ruminococcus</taxon>
    </lineage>
</organism>
<protein>
    <submittedName>
        <fullName evidence="1">Uncharacterized protein</fullName>
    </submittedName>
</protein>
<proteinExistence type="predicted"/>
<evidence type="ECO:0000313" key="1">
    <source>
        <dbReference type="EMBL" id="ADU23697.1"/>
    </source>
</evidence>
<name>E6UGN5_RUMA7</name>
<dbReference type="KEGG" id="ral:Rumal_3234"/>
<gene>
    <name evidence="1" type="ordered locus">Rumal_3234</name>
</gene>
<dbReference type="STRING" id="697329.Rumal_3234"/>
<dbReference type="HOGENOM" id="CLU_1894666_0_0_9"/>
<reference evidence="1 2" key="1">
    <citation type="journal article" date="2011" name="J. Bacteriol.">
        <title>Complete genome of the cellulolytic ruminal bacterium Ruminococcus albus 7.</title>
        <authorList>
            <person name="Suen G."/>
            <person name="Stevenson D.M."/>
            <person name="Bruce D.C."/>
            <person name="Chertkov O."/>
            <person name="Copeland A."/>
            <person name="Cheng J.F."/>
            <person name="Detter C."/>
            <person name="Detter J.C."/>
            <person name="Goodwin L.A."/>
            <person name="Han C.S."/>
            <person name="Hauser L.J."/>
            <person name="Ivanova N.N."/>
            <person name="Kyrpides N.C."/>
            <person name="Land M.L."/>
            <person name="Lapidus A."/>
            <person name="Lucas S."/>
            <person name="Ovchinnikova G."/>
            <person name="Pitluck S."/>
            <person name="Tapia R."/>
            <person name="Woyke T."/>
            <person name="Boyum J."/>
            <person name="Mead D."/>
            <person name="Weimer P.J."/>
        </authorList>
    </citation>
    <scope>NUCLEOTIDE SEQUENCE [LARGE SCALE GENOMIC DNA]</scope>
    <source>
        <strain evidence="2">ATCC 27210 / DSM 20455 / JCM 14654 / NCDO 2250 / 7</strain>
    </source>
</reference>